<evidence type="ECO:0000313" key="4">
    <source>
        <dbReference type="Proteomes" id="UP000464178"/>
    </source>
</evidence>
<reference evidence="3 4" key="1">
    <citation type="submission" date="2019-05" db="EMBL/GenBank/DDBJ databases">
        <authorList>
            <consortium name="Science for Life Laboratories"/>
        </authorList>
    </citation>
    <scope>NUCLEOTIDE SEQUENCE [LARGE SCALE GENOMIC DNA]</scope>
    <source>
        <strain evidence="3">Soil9</strain>
    </source>
</reference>
<keyword evidence="1 2" id="KW-0732">Signal</keyword>
<dbReference type="InterPro" id="IPR028994">
    <property type="entry name" value="Integrin_alpha_N"/>
</dbReference>
<dbReference type="PANTHER" id="PTHR45460:SF2">
    <property type="entry name" value="ALPHA 1,3 GLUCANASE, GH71 FAMILY (EUROFUNG)"/>
    <property type="match status" value="1"/>
</dbReference>
<dbReference type="PANTHER" id="PTHR45460">
    <property type="entry name" value="SIMILAR TO CYSTEINE PROTEINASE"/>
    <property type="match status" value="1"/>
</dbReference>
<proteinExistence type="predicted"/>
<feature type="signal peptide" evidence="2">
    <location>
        <begin position="1"/>
        <end position="20"/>
    </location>
</feature>
<accession>A0A6P2DA13</accession>
<evidence type="ECO:0000256" key="2">
    <source>
        <dbReference type="SAM" id="SignalP"/>
    </source>
</evidence>
<feature type="chain" id="PRO_5027108424" description="FG-GAP repeat protein" evidence="2">
    <location>
        <begin position="21"/>
        <end position="524"/>
    </location>
</feature>
<gene>
    <name evidence="3" type="ORF">SOIL9_13640</name>
</gene>
<dbReference type="Proteomes" id="UP000464178">
    <property type="component" value="Chromosome"/>
</dbReference>
<dbReference type="KEGG" id="gms:SOIL9_13640"/>
<organism evidence="3 4">
    <name type="scientific">Gemmata massiliana</name>
    <dbReference type="NCBI Taxonomy" id="1210884"/>
    <lineage>
        <taxon>Bacteria</taxon>
        <taxon>Pseudomonadati</taxon>
        <taxon>Planctomycetota</taxon>
        <taxon>Planctomycetia</taxon>
        <taxon>Gemmatales</taxon>
        <taxon>Gemmataceae</taxon>
        <taxon>Gemmata</taxon>
    </lineage>
</organism>
<evidence type="ECO:0000256" key="1">
    <source>
        <dbReference type="ARBA" id="ARBA00022729"/>
    </source>
</evidence>
<dbReference type="Gene3D" id="2.130.10.130">
    <property type="entry name" value="Integrin alpha, N-terminal"/>
    <property type="match status" value="1"/>
</dbReference>
<name>A0A6P2DA13_9BACT</name>
<dbReference type="InterPro" id="IPR013517">
    <property type="entry name" value="FG-GAP"/>
</dbReference>
<dbReference type="SUPFAM" id="SSF69318">
    <property type="entry name" value="Integrin alpha N-terminal domain"/>
    <property type="match status" value="1"/>
</dbReference>
<dbReference type="PROSITE" id="PS51257">
    <property type="entry name" value="PROKAR_LIPOPROTEIN"/>
    <property type="match status" value="1"/>
</dbReference>
<protein>
    <recommendedName>
        <fullName evidence="5">FG-GAP repeat protein</fullName>
    </recommendedName>
</protein>
<dbReference type="RefSeq" id="WP_162670646.1">
    <property type="nucleotide sequence ID" value="NZ_LR593886.1"/>
</dbReference>
<dbReference type="AlphaFoldDB" id="A0A6P2DA13"/>
<sequence>MVSCRRWLVLCPVVIAGALAALVGCGGNSTTPPTQPDTPDPTPAALPADMEAQVHNFCGGSCHAYPPPDSFPKRHWRAEVERGFRFFDQSGMSTVPPKLSHVVRYYEDRAADEYTPPQVTTSARPLGIGLEPVSYPPPAGDRPMISHVNPVKLPSGRVDAAALARAPFTLVACDMRGGRVLALDPTATAPAWRELVRVPNPAHAEVLDLDGDGILDLLVADLGSYPPTDRKCGSVVWARGRADGSFQPITLLKNVGRVADVRAADFRGTGKLDLVVGVFGLHSVGEVLFLENRTTDWNQPNFAPTTVDARPGAIHVPVADLNGDGRPDFVALIAQEHEMVVAFLNEGGGKFGKKVLYRAPHPGWGSSGIQLVDLNGDGKLDVLYTNGDILDEPYLWKPYHGVQWLENKGDLTFEHRRIAPMYGVHNAVAARVTGGPLPDILAVSFLPADKFPDRAAKRADAVVLFEQVAPGQFERHVLASVQCDAVVCAAADLYRSGRNDLVIGNFSSPTTDHPVTIWKNLGKK</sequence>
<dbReference type="EMBL" id="LR593886">
    <property type="protein sequence ID" value="VTR96350.1"/>
    <property type="molecule type" value="Genomic_DNA"/>
</dbReference>
<dbReference type="Pfam" id="PF13517">
    <property type="entry name" value="FG-GAP_3"/>
    <property type="match status" value="2"/>
</dbReference>
<evidence type="ECO:0008006" key="5">
    <source>
        <dbReference type="Google" id="ProtNLM"/>
    </source>
</evidence>
<keyword evidence="4" id="KW-1185">Reference proteome</keyword>
<evidence type="ECO:0000313" key="3">
    <source>
        <dbReference type="EMBL" id="VTR96350.1"/>
    </source>
</evidence>